<reference evidence="3 4" key="1">
    <citation type="submission" date="2020-08" db="EMBL/GenBank/DDBJ databases">
        <title>Genomic Encyclopedia of Type Strains, Phase IV (KMG-IV): sequencing the most valuable type-strain genomes for metagenomic binning, comparative biology and taxonomic classification.</title>
        <authorList>
            <person name="Goeker M."/>
        </authorList>
    </citation>
    <scope>NUCLEOTIDE SEQUENCE [LARGE SCALE GENOMIC DNA]</scope>
    <source>
        <strain evidence="3 4">DSM 27203</strain>
    </source>
</reference>
<comment type="caution">
    <text evidence="3">The sequence shown here is derived from an EMBL/GenBank/DDBJ whole genome shotgun (WGS) entry which is preliminary data.</text>
</comment>
<dbReference type="InterPro" id="IPR010127">
    <property type="entry name" value="Phasin_subfam-1"/>
</dbReference>
<organism evidence="3 4">
    <name type="scientific">Stakelama sediminis</name>
    <dbReference type="NCBI Taxonomy" id="463200"/>
    <lineage>
        <taxon>Bacteria</taxon>
        <taxon>Pseudomonadati</taxon>
        <taxon>Pseudomonadota</taxon>
        <taxon>Alphaproteobacteria</taxon>
        <taxon>Sphingomonadales</taxon>
        <taxon>Sphingomonadaceae</taxon>
        <taxon>Stakelama</taxon>
    </lineage>
</organism>
<evidence type="ECO:0000256" key="1">
    <source>
        <dbReference type="SAM" id="MobiDB-lite"/>
    </source>
</evidence>
<evidence type="ECO:0000313" key="3">
    <source>
        <dbReference type="EMBL" id="MBB5717700.1"/>
    </source>
</evidence>
<feature type="region of interest" description="Disordered" evidence="1">
    <location>
        <begin position="1"/>
        <end position="107"/>
    </location>
</feature>
<name>A0A840YVW2_9SPHN</name>
<evidence type="ECO:0000259" key="2">
    <source>
        <dbReference type="Pfam" id="PF09361"/>
    </source>
</evidence>
<feature type="compositionally biased region" description="Low complexity" evidence="1">
    <location>
        <begin position="8"/>
        <end position="17"/>
    </location>
</feature>
<dbReference type="NCBIfam" id="TIGR01841">
    <property type="entry name" value="phasin"/>
    <property type="match status" value="1"/>
</dbReference>
<dbReference type="AlphaFoldDB" id="A0A840YVW2"/>
<gene>
    <name evidence="3" type="ORF">FHR23_000607</name>
</gene>
<evidence type="ECO:0000313" key="4">
    <source>
        <dbReference type="Proteomes" id="UP000554342"/>
    </source>
</evidence>
<dbReference type="Pfam" id="PF09361">
    <property type="entry name" value="Phasin_2"/>
    <property type="match status" value="1"/>
</dbReference>
<keyword evidence="4" id="KW-1185">Reference proteome</keyword>
<proteinExistence type="predicted"/>
<feature type="compositionally biased region" description="Low complexity" evidence="1">
    <location>
        <begin position="35"/>
        <end position="87"/>
    </location>
</feature>
<dbReference type="EMBL" id="JACIJI010000001">
    <property type="protein sequence ID" value="MBB5717700.1"/>
    <property type="molecule type" value="Genomic_DNA"/>
</dbReference>
<dbReference type="RefSeq" id="WP_184001431.1">
    <property type="nucleotide sequence ID" value="NZ_BAABIF010000004.1"/>
</dbReference>
<sequence>MADKEKTTGTSSGSTPKAAPPRRVAKPKATRRSTAKAPASKPVAAKSAAVKAAPTPAKKAAPVKVQAKPAPATAAPAPAKAAPAPAAEVKEVKKPDPAPAPAAKVVETAPKEIEKTVEAAAAPAKTAIAQSATAVEKAVAETSRAAESVAASTIKEKSVMTTVEATMEKGQAMFAEMNEKTKAAFEKNAKMVEEFNDFAKGNVEAMVESGRIAAKGLESLGQDAAEYGRKSFESATAAMKSMSSVKSPTELLKLQGDFFRGAFDSYVAEASKQTEAMLKLAGDAAQPLSNRVAVAADKVKTVA</sequence>
<feature type="compositionally biased region" description="Basic residues" evidence="1">
    <location>
        <begin position="23"/>
        <end position="34"/>
    </location>
</feature>
<dbReference type="Proteomes" id="UP000554342">
    <property type="component" value="Unassembled WGS sequence"/>
</dbReference>
<feature type="domain" description="Phasin" evidence="2">
    <location>
        <begin position="193"/>
        <end position="292"/>
    </location>
</feature>
<protein>
    <submittedName>
        <fullName evidence="3">Phasin family protein</fullName>
    </submittedName>
</protein>
<accession>A0A840YVW2</accession>
<dbReference type="InterPro" id="IPR018968">
    <property type="entry name" value="Phasin"/>
</dbReference>